<keyword evidence="4" id="KW-1185">Reference proteome</keyword>
<organism evidence="2 3">
    <name type="scientific">Aliivibrio sifiae</name>
    <dbReference type="NCBI Taxonomy" id="566293"/>
    <lineage>
        <taxon>Bacteria</taxon>
        <taxon>Pseudomonadati</taxon>
        <taxon>Pseudomonadota</taxon>
        <taxon>Gammaproteobacteria</taxon>
        <taxon>Vibrionales</taxon>
        <taxon>Vibrionaceae</taxon>
        <taxon>Aliivibrio</taxon>
    </lineage>
</organism>
<gene>
    <name evidence="2" type="ORF">BTO23_16320</name>
    <name evidence="1" type="ORF">GCM10007855_01510</name>
</gene>
<evidence type="ECO:0000313" key="3">
    <source>
        <dbReference type="Proteomes" id="UP000239273"/>
    </source>
</evidence>
<comment type="caution">
    <text evidence="2">The sequence shown here is derived from an EMBL/GenBank/DDBJ whole genome shotgun (WGS) entry which is preliminary data.</text>
</comment>
<reference evidence="1" key="1">
    <citation type="journal article" date="2014" name="Int. J. Syst. Evol. Microbiol.">
        <title>Complete genome of a new Firmicutes species belonging to the dominant human colonic microbiota ('Ruminococcus bicirculans') reveals two chromosomes and a selective capacity to utilize plant glucans.</title>
        <authorList>
            <consortium name="NISC Comparative Sequencing Program"/>
            <person name="Wegmann U."/>
            <person name="Louis P."/>
            <person name="Goesmann A."/>
            <person name="Henrissat B."/>
            <person name="Duncan S.H."/>
            <person name="Flint H.J."/>
        </authorList>
    </citation>
    <scope>NUCLEOTIDE SEQUENCE</scope>
    <source>
        <strain evidence="1">NBRC 105001</strain>
    </source>
</reference>
<evidence type="ECO:0000313" key="1">
    <source>
        <dbReference type="EMBL" id="GLR73278.1"/>
    </source>
</evidence>
<name>A0A2S7X8I7_9GAMM</name>
<dbReference type="Proteomes" id="UP000239273">
    <property type="component" value="Unassembled WGS sequence"/>
</dbReference>
<proteinExistence type="predicted"/>
<dbReference type="AlphaFoldDB" id="A0A2S7X8I7"/>
<evidence type="ECO:0000313" key="2">
    <source>
        <dbReference type="EMBL" id="PQJ87660.1"/>
    </source>
</evidence>
<protein>
    <submittedName>
        <fullName evidence="2">Uncharacterized protein</fullName>
    </submittedName>
</protein>
<accession>A0A2S7X8I7</accession>
<sequence length="60" mass="6801">MINTETLKSDLNELTVYQLRSLQYAIAKKLEEKAAAKANKSENGLLTDEELDMLAEVMRN</sequence>
<dbReference type="EMBL" id="BSOU01000001">
    <property type="protein sequence ID" value="GLR73278.1"/>
    <property type="molecule type" value="Genomic_DNA"/>
</dbReference>
<evidence type="ECO:0000313" key="4">
    <source>
        <dbReference type="Proteomes" id="UP001156660"/>
    </source>
</evidence>
<reference evidence="4" key="3">
    <citation type="journal article" date="2019" name="Int. J. Syst. Evol. Microbiol.">
        <title>The Global Catalogue of Microorganisms (GCM) 10K type strain sequencing project: providing services to taxonomists for standard genome sequencing and annotation.</title>
        <authorList>
            <consortium name="The Broad Institute Genomics Platform"/>
            <consortium name="The Broad Institute Genome Sequencing Center for Infectious Disease"/>
            <person name="Wu L."/>
            <person name="Ma J."/>
        </authorList>
    </citation>
    <scope>NUCLEOTIDE SEQUENCE [LARGE SCALE GENOMIC DNA]</scope>
    <source>
        <strain evidence="4">NBRC 105001</strain>
    </source>
</reference>
<reference evidence="1" key="4">
    <citation type="submission" date="2023-01" db="EMBL/GenBank/DDBJ databases">
        <title>Draft genome sequence of Aliivibrio sifiae strain NBRC 105001.</title>
        <authorList>
            <person name="Sun Q."/>
            <person name="Mori K."/>
        </authorList>
    </citation>
    <scope>NUCLEOTIDE SEQUENCE</scope>
    <source>
        <strain evidence="1">NBRC 105001</strain>
    </source>
</reference>
<dbReference type="EMBL" id="MSCP01000002">
    <property type="protein sequence ID" value="PQJ87660.1"/>
    <property type="molecule type" value="Genomic_DNA"/>
</dbReference>
<dbReference type="Proteomes" id="UP001156660">
    <property type="component" value="Unassembled WGS sequence"/>
</dbReference>
<reference evidence="2 3" key="2">
    <citation type="submission" date="2016-12" db="EMBL/GenBank/DDBJ databases">
        <title>Diversity of luminous bacteria.</title>
        <authorList>
            <person name="Yoshizawa S."/>
            <person name="Kogure K."/>
        </authorList>
    </citation>
    <scope>NUCLEOTIDE SEQUENCE [LARGE SCALE GENOMIC DNA]</scope>
    <source>
        <strain evidence="2 3">NBRC 105001</strain>
    </source>
</reference>
<dbReference type="RefSeq" id="WP_105064059.1">
    <property type="nucleotide sequence ID" value="NZ_BSOU01000001.1"/>
</dbReference>